<organism evidence="2 3">
    <name type="scientific">Peptidiphaga gingivicola</name>
    <dbReference type="NCBI Taxonomy" id="2741497"/>
    <lineage>
        <taxon>Bacteria</taxon>
        <taxon>Bacillati</taxon>
        <taxon>Actinomycetota</taxon>
        <taxon>Actinomycetes</taxon>
        <taxon>Actinomycetales</taxon>
        <taxon>Actinomycetaceae</taxon>
        <taxon>Peptidiphaga</taxon>
    </lineage>
</organism>
<evidence type="ECO:0000256" key="1">
    <source>
        <dbReference type="SAM" id="MobiDB-lite"/>
    </source>
</evidence>
<protein>
    <recommendedName>
        <fullName evidence="4">DUF3710 domain-containing protein</fullName>
    </recommendedName>
</protein>
<dbReference type="InterPro" id="IPR022183">
    <property type="entry name" value="DUF3710"/>
</dbReference>
<name>A0A179B2D1_9ACTO</name>
<dbReference type="Pfam" id="PF12502">
    <property type="entry name" value="DUF3710"/>
    <property type="match status" value="1"/>
</dbReference>
<evidence type="ECO:0000313" key="3">
    <source>
        <dbReference type="Proteomes" id="UP000078368"/>
    </source>
</evidence>
<dbReference type="RefSeq" id="WP_009199662.1">
    <property type="nucleotide sequence ID" value="NZ_LVZK01000003.1"/>
</dbReference>
<keyword evidence="3" id="KW-1185">Reference proteome</keyword>
<dbReference type="EMBL" id="LVZK01000003">
    <property type="protein sequence ID" value="OAP85194.1"/>
    <property type="molecule type" value="Genomic_DNA"/>
</dbReference>
<feature type="compositionally biased region" description="Basic and acidic residues" evidence="1">
    <location>
        <begin position="201"/>
        <end position="223"/>
    </location>
</feature>
<evidence type="ECO:0008006" key="4">
    <source>
        <dbReference type="Google" id="ProtNLM"/>
    </source>
</evidence>
<dbReference type="OrthoDB" id="8480367at2"/>
<sequence length="223" mass="24376">MGLFGKKRAKAREAEADVAEAEVEKTVGPYDEAEAPEDDELLECGALRLPPVEDATIQFTVERNREVVLGAVYIVGESALQLQVFAAPKSSDLWDDVRADMISSIASQGGSSREADGEYGREIHAQMPVEGSRTVNPVRYLGIDGPRWLLRATLTGRAAVDDAEARNLLHAVLDRLVVVRGVAAHPPRDILPLEVPRSGSKHSEPQRDRLSLPRRGPEISEVR</sequence>
<gene>
    <name evidence="2" type="ORF">A4H34_08765</name>
</gene>
<feature type="compositionally biased region" description="Basic residues" evidence="1">
    <location>
        <begin position="1"/>
        <end position="10"/>
    </location>
</feature>
<comment type="caution">
    <text evidence="2">The sequence shown here is derived from an EMBL/GenBank/DDBJ whole genome shotgun (WGS) entry which is preliminary data.</text>
</comment>
<feature type="region of interest" description="Disordered" evidence="1">
    <location>
        <begin position="1"/>
        <end position="33"/>
    </location>
</feature>
<evidence type="ECO:0000313" key="2">
    <source>
        <dbReference type="EMBL" id="OAP85194.1"/>
    </source>
</evidence>
<dbReference type="AlphaFoldDB" id="A0A179B2D1"/>
<dbReference type="Proteomes" id="UP000078368">
    <property type="component" value="Unassembled WGS sequence"/>
</dbReference>
<accession>A0A179B2D1</accession>
<feature type="region of interest" description="Disordered" evidence="1">
    <location>
        <begin position="189"/>
        <end position="223"/>
    </location>
</feature>
<dbReference type="STRING" id="1823756.A4H34_08765"/>
<proteinExistence type="predicted"/>
<reference evidence="2 3" key="1">
    <citation type="submission" date="2016-04" db="EMBL/GenBank/DDBJ databases">
        <title>Peptidophaga gingivicola gen. nov., sp. nov., isolated from human subgingival plaque.</title>
        <authorList>
            <person name="Beall C.J."/>
            <person name="Mokrzan E.M."/>
            <person name="Griffen A.L."/>
            <person name="Leys E.J."/>
        </authorList>
    </citation>
    <scope>NUCLEOTIDE SEQUENCE [LARGE SCALE GENOMIC DNA]</scope>
    <source>
        <strain evidence="2 3">BA112</strain>
    </source>
</reference>